<dbReference type="KEGG" id="msd:MYSTI_07386"/>
<evidence type="ECO:0000313" key="2">
    <source>
        <dbReference type="Proteomes" id="UP000011131"/>
    </source>
</evidence>
<dbReference type="Proteomes" id="UP000011131">
    <property type="component" value="Chromosome"/>
</dbReference>
<dbReference type="HOGENOM" id="CLU_2024236_0_0_7"/>
<organism evidence="1 2">
    <name type="scientific">Myxococcus stipitatus (strain DSM 14675 / JCM 12634 / Mx s8)</name>
    <dbReference type="NCBI Taxonomy" id="1278073"/>
    <lineage>
        <taxon>Bacteria</taxon>
        <taxon>Pseudomonadati</taxon>
        <taxon>Myxococcota</taxon>
        <taxon>Myxococcia</taxon>
        <taxon>Myxococcales</taxon>
        <taxon>Cystobacterineae</taxon>
        <taxon>Myxococcaceae</taxon>
        <taxon>Myxococcus</taxon>
    </lineage>
</organism>
<accession>L7UKV6</accession>
<dbReference type="PATRIC" id="fig|1278073.3.peg.7503"/>
<dbReference type="EMBL" id="CP004025">
    <property type="protein sequence ID" value="AGC48658.1"/>
    <property type="molecule type" value="Genomic_DNA"/>
</dbReference>
<keyword evidence="2" id="KW-1185">Reference proteome</keyword>
<proteinExistence type="predicted"/>
<protein>
    <submittedName>
        <fullName evidence="1">Uncharacterized protein</fullName>
    </submittedName>
</protein>
<gene>
    <name evidence="1" type="ordered locus">MYSTI_07386</name>
</gene>
<name>L7UKV6_MYXSD</name>
<dbReference type="AlphaFoldDB" id="L7UKV6"/>
<reference evidence="1 2" key="1">
    <citation type="journal article" date="2013" name="Genome Announc.">
        <title>Complete genome sequence of Myxococcus stipitatus strain DSM 14675, a fruiting myxobacterium.</title>
        <authorList>
            <person name="Huntley S."/>
            <person name="Kneip S."/>
            <person name="Treuner-Lange A."/>
            <person name="Sogaard-Andersen L."/>
        </authorList>
    </citation>
    <scope>NUCLEOTIDE SEQUENCE [LARGE SCALE GENOMIC DNA]</scope>
    <source>
        <strain evidence="2">DSM 14675 / JCM 12634 / Mx s8</strain>
    </source>
</reference>
<sequence length="122" mass="12661">MHAPAADTEVPRWLTGSDALPHLLPGGALRAARKVALSATCAALGQRCGETSDGCGGTLRCGVCPAEQARVASTRAFPDAQPLTCHSSDVVHLADVTALISREQAYSVTCIACRSPSLEEME</sequence>
<dbReference type="STRING" id="1278073.MYSTI_07386"/>
<evidence type="ECO:0000313" key="1">
    <source>
        <dbReference type="EMBL" id="AGC48658.1"/>
    </source>
</evidence>